<name>A0A7W5GDQ4_9BACL</name>
<dbReference type="EMBL" id="JACHXW010000023">
    <property type="protein sequence ID" value="MBB3155322.1"/>
    <property type="molecule type" value="Genomic_DNA"/>
</dbReference>
<accession>A0A7W5GDQ4</accession>
<keyword evidence="1" id="KW-1133">Transmembrane helix</keyword>
<feature type="transmembrane region" description="Helical" evidence="1">
    <location>
        <begin position="45"/>
        <end position="64"/>
    </location>
</feature>
<feature type="transmembrane region" description="Helical" evidence="1">
    <location>
        <begin position="69"/>
        <end position="88"/>
    </location>
</feature>
<gene>
    <name evidence="2" type="ORF">FHS16_005430</name>
</gene>
<evidence type="ECO:0000256" key="1">
    <source>
        <dbReference type="SAM" id="Phobius"/>
    </source>
</evidence>
<organism evidence="2 3">
    <name type="scientific">Paenibacillus endophyticus</name>
    <dbReference type="NCBI Taxonomy" id="1294268"/>
    <lineage>
        <taxon>Bacteria</taxon>
        <taxon>Bacillati</taxon>
        <taxon>Bacillota</taxon>
        <taxon>Bacilli</taxon>
        <taxon>Bacillales</taxon>
        <taxon>Paenibacillaceae</taxon>
        <taxon>Paenibacillus</taxon>
    </lineage>
</organism>
<sequence length="129" mass="14422">MRWIPAVRSAGWWLLAGASSLLFSILLWVIRFLVLGQPFTGMHAFRFMVLAVVLSFLFSFTGWLGAKKLWLFSNLGTLSGLVLMAFYSRNTTGWEDLVSFLVFLEAVAAGFILGLIVEGIFLAIRLSKK</sequence>
<feature type="transmembrane region" description="Helical" evidence="1">
    <location>
        <begin position="12"/>
        <end position="33"/>
    </location>
</feature>
<keyword evidence="1" id="KW-0812">Transmembrane</keyword>
<evidence type="ECO:0000313" key="2">
    <source>
        <dbReference type="EMBL" id="MBB3155322.1"/>
    </source>
</evidence>
<proteinExistence type="predicted"/>
<keyword evidence="1" id="KW-0472">Membrane</keyword>
<protein>
    <submittedName>
        <fullName evidence="2">Uncharacterized protein</fullName>
    </submittedName>
</protein>
<dbReference type="Proteomes" id="UP000518605">
    <property type="component" value="Unassembled WGS sequence"/>
</dbReference>
<reference evidence="2 3" key="1">
    <citation type="submission" date="2020-08" db="EMBL/GenBank/DDBJ databases">
        <title>Genomic Encyclopedia of Type Strains, Phase III (KMG-III): the genomes of soil and plant-associated and newly described type strains.</title>
        <authorList>
            <person name="Whitman W."/>
        </authorList>
    </citation>
    <scope>NUCLEOTIDE SEQUENCE [LARGE SCALE GENOMIC DNA]</scope>
    <source>
        <strain evidence="2 3">CECT 8234</strain>
    </source>
</reference>
<comment type="caution">
    <text evidence="2">The sequence shown here is derived from an EMBL/GenBank/DDBJ whole genome shotgun (WGS) entry which is preliminary data.</text>
</comment>
<feature type="transmembrane region" description="Helical" evidence="1">
    <location>
        <begin position="100"/>
        <end position="124"/>
    </location>
</feature>
<dbReference type="RefSeq" id="WP_183569896.1">
    <property type="nucleotide sequence ID" value="NZ_CBCSLB010000021.1"/>
</dbReference>
<keyword evidence="3" id="KW-1185">Reference proteome</keyword>
<dbReference type="AlphaFoldDB" id="A0A7W5GDQ4"/>
<evidence type="ECO:0000313" key="3">
    <source>
        <dbReference type="Proteomes" id="UP000518605"/>
    </source>
</evidence>